<reference evidence="1 2" key="1">
    <citation type="submission" date="2020-02" db="EMBL/GenBank/DDBJ databases">
        <title>Comparative genome analysis reveals the metabolism and evolution of the thermophilic archaeal genus Metallosphaera.</title>
        <authorList>
            <person name="Jiang C."/>
        </authorList>
    </citation>
    <scope>NUCLEOTIDE SEQUENCE [LARGE SCALE GENOMIC DNA]</scope>
    <source>
        <strain evidence="1 2">Ric-A</strain>
    </source>
</reference>
<accession>A0A6N0NQT5</accession>
<name>A0A6N0NQT5_9CREN</name>
<protein>
    <submittedName>
        <fullName evidence="1">Uncharacterized protein</fullName>
    </submittedName>
</protein>
<evidence type="ECO:0000313" key="1">
    <source>
        <dbReference type="EMBL" id="QKQ99085.1"/>
    </source>
</evidence>
<evidence type="ECO:0000313" key="2">
    <source>
        <dbReference type="Proteomes" id="UP000509301"/>
    </source>
</evidence>
<proteinExistence type="predicted"/>
<keyword evidence="2" id="KW-1185">Reference proteome</keyword>
<dbReference type="GeneID" id="55640390"/>
<dbReference type="RefSeq" id="WP_174628632.1">
    <property type="nucleotide sequence ID" value="NZ_CP049074.1"/>
</dbReference>
<dbReference type="KEGG" id="mten:GWK48_00550"/>
<dbReference type="OrthoDB" id="34421at2157"/>
<dbReference type="Proteomes" id="UP000509301">
    <property type="component" value="Chromosome"/>
</dbReference>
<sequence>MPSVVTTFLVVIVALMLSIGAFGLYATYFSGQASSLQQQSLITAQAKEVQTFVSPISFSGLAPSYTRFNVSFLFWYSAPVKNVYIVPFVIRPLPGLGTFLYAPQGAQNATVFVNSSGKIQVPPSVTLNTVYTVQGNQLSSPSGFKAYQVAPTGTYQVNSTIYPGEIIVVWILTYENGHWYRLGYTYVNPADAGLGLYVVSQTGNFNGNSKKITNPPHTFTSQGGIQEGFWFEPIANTSINSIIFQENLTRVGNGNNYTITIYQNGLKLYFNVSTSSGSASTTNSSFIADLNVGEEYFLNFSYGSLLQSAGNINVTLYNQTDKINTKLIGFGGTHNGYNVTVKFGSSSTTDLISQAFLTSEQNNNPNTVAQFYNVSTQVWKNGYFYNNTNNLYNIISSPSNSLYDIVYWYFVYPSSAPPTTINAIVWYYPSGGSSSNSNLTTTYVPESGQNTWII</sequence>
<gene>
    <name evidence="1" type="ORF">GWK48_00550</name>
</gene>
<dbReference type="AlphaFoldDB" id="A0A6N0NQT5"/>
<organism evidence="1 2">
    <name type="scientific">Metallosphaera tengchongensis</name>
    <dbReference type="NCBI Taxonomy" id="1532350"/>
    <lineage>
        <taxon>Archaea</taxon>
        <taxon>Thermoproteota</taxon>
        <taxon>Thermoprotei</taxon>
        <taxon>Sulfolobales</taxon>
        <taxon>Sulfolobaceae</taxon>
        <taxon>Metallosphaera</taxon>
    </lineage>
</organism>
<dbReference type="EMBL" id="CP049074">
    <property type="protein sequence ID" value="QKQ99085.1"/>
    <property type="molecule type" value="Genomic_DNA"/>
</dbReference>